<evidence type="ECO:0008006" key="3">
    <source>
        <dbReference type="Google" id="ProtNLM"/>
    </source>
</evidence>
<dbReference type="EMBL" id="CP023777">
    <property type="protein sequence ID" value="ATL45903.1"/>
    <property type="molecule type" value="Genomic_DNA"/>
</dbReference>
<evidence type="ECO:0000313" key="2">
    <source>
        <dbReference type="Proteomes" id="UP000220133"/>
    </source>
</evidence>
<evidence type="ECO:0000313" key="1">
    <source>
        <dbReference type="EMBL" id="ATL45903.1"/>
    </source>
</evidence>
<dbReference type="Pfam" id="PF11185">
    <property type="entry name" value="DUF2971"/>
    <property type="match status" value="1"/>
</dbReference>
<protein>
    <recommendedName>
        <fullName evidence="3">DUF2971 domain-containing protein</fullName>
    </recommendedName>
</protein>
<reference evidence="1 2" key="1">
    <citation type="submission" date="2017-10" db="EMBL/GenBank/DDBJ databases">
        <title>Paenichitinophaga pekingensis gen. nov., sp. nov., isolated from activated sludge.</title>
        <authorList>
            <person name="Jin D."/>
            <person name="Kong X."/>
            <person name="Deng Y."/>
            <person name="Bai Z."/>
        </authorList>
    </citation>
    <scope>NUCLEOTIDE SEQUENCE [LARGE SCALE GENOMIC DNA]</scope>
    <source>
        <strain evidence="1 2">13</strain>
    </source>
</reference>
<gene>
    <name evidence="1" type="ORF">COR50_01290</name>
</gene>
<dbReference type="Proteomes" id="UP000220133">
    <property type="component" value="Chromosome"/>
</dbReference>
<accession>A0A291QPS8</accession>
<dbReference type="AlphaFoldDB" id="A0A291QPS8"/>
<organism evidence="1 2">
    <name type="scientific">Chitinophaga caeni</name>
    <dbReference type="NCBI Taxonomy" id="2029983"/>
    <lineage>
        <taxon>Bacteria</taxon>
        <taxon>Pseudomonadati</taxon>
        <taxon>Bacteroidota</taxon>
        <taxon>Chitinophagia</taxon>
        <taxon>Chitinophagales</taxon>
        <taxon>Chitinophagaceae</taxon>
        <taxon>Chitinophaga</taxon>
    </lineage>
</organism>
<proteinExistence type="predicted"/>
<keyword evidence="2" id="KW-1185">Reference proteome</keyword>
<name>A0A291QPS8_9BACT</name>
<dbReference type="KEGG" id="cbae:COR50_01290"/>
<dbReference type="InterPro" id="IPR021352">
    <property type="entry name" value="DUF2971"/>
</dbReference>
<sequence length="265" mass="31611">MISNKYHKIKLKTMNEYIIDEEYVYRLNDEKNNIWDIYKNGNKNPKSCKQLYKYYSLNLYSIDALLRNYFYLANPSSFNDPFDCNINLIKDVQNISKYTSVKRNNVRNIGICCLSETLDNHLMWAHYTNNYNGFCLGFRGDNIDANANREIFPRHSFTKVIYPASPVSIEQQLPFAQNYLFTTKFKHWEYEQEWRLIAEITNEREMIFYPESVEAIYIGHSIVDTNPSAYKLLLEIQEIKFPQIPVYVVYPAPFELKLKFEKVWN</sequence>